<sequence length="72" mass="7414">MCGWDNVLIRAGADVNAVGGFFGNSLKAAAWACNWLVVRTLLDAGADINAPGGAYGSALCAFLDTKSFSDSE</sequence>
<reference evidence="1 2" key="1">
    <citation type="submission" date="2019-06" db="EMBL/GenBank/DDBJ databases">
        <authorList>
            <person name="Broberg M."/>
        </authorList>
    </citation>
    <scope>NUCLEOTIDE SEQUENCE [LARGE SCALE GENOMIC DNA]</scope>
</reference>
<dbReference type="EMBL" id="CABFNS010000937">
    <property type="protein sequence ID" value="VUC37282.1"/>
    <property type="molecule type" value="Genomic_DNA"/>
</dbReference>
<accession>A0ABY6V483</accession>
<dbReference type="InterPro" id="IPR002110">
    <property type="entry name" value="Ankyrin_rpt"/>
</dbReference>
<gene>
    <name evidence="1" type="ORF">CLO192961_LOCUS466351</name>
</gene>
<dbReference type="Gene3D" id="1.25.40.20">
    <property type="entry name" value="Ankyrin repeat-containing domain"/>
    <property type="match status" value="1"/>
</dbReference>
<evidence type="ECO:0000313" key="1">
    <source>
        <dbReference type="EMBL" id="VUC37282.1"/>
    </source>
</evidence>
<comment type="caution">
    <text evidence="1">The sequence shown here is derived from an EMBL/GenBank/DDBJ whole genome shotgun (WGS) entry which is preliminary data.</text>
</comment>
<dbReference type="Pfam" id="PF00023">
    <property type="entry name" value="Ank"/>
    <property type="match status" value="1"/>
</dbReference>
<protein>
    <submittedName>
        <fullName evidence="1">Uncharacterized protein</fullName>
    </submittedName>
</protein>
<proteinExistence type="predicted"/>
<evidence type="ECO:0000313" key="2">
    <source>
        <dbReference type="Proteomes" id="UP000766486"/>
    </source>
</evidence>
<name>A0ABY6V483_BIOOC</name>
<dbReference type="SUPFAM" id="SSF48403">
    <property type="entry name" value="Ankyrin repeat"/>
    <property type="match status" value="1"/>
</dbReference>
<organism evidence="1 2">
    <name type="scientific">Bionectria ochroleuca</name>
    <name type="common">Gliocladium roseum</name>
    <dbReference type="NCBI Taxonomy" id="29856"/>
    <lineage>
        <taxon>Eukaryota</taxon>
        <taxon>Fungi</taxon>
        <taxon>Dikarya</taxon>
        <taxon>Ascomycota</taxon>
        <taxon>Pezizomycotina</taxon>
        <taxon>Sordariomycetes</taxon>
        <taxon>Hypocreomycetidae</taxon>
        <taxon>Hypocreales</taxon>
        <taxon>Bionectriaceae</taxon>
        <taxon>Clonostachys</taxon>
    </lineage>
</organism>
<dbReference type="InterPro" id="IPR036770">
    <property type="entry name" value="Ankyrin_rpt-contain_sf"/>
</dbReference>
<dbReference type="Proteomes" id="UP000766486">
    <property type="component" value="Unassembled WGS sequence"/>
</dbReference>
<keyword evidence="2" id="KW-1185">Reference proteome</keyword>